<feature type="non-terminal residue" evidence="1">
    <location>
        <position position="1"/>
    </location>
</feature>
<protein>
    <submittedName>
        <fullName evidence="1">Uncharacterized protein</fullName>
    </submittedName>
</protein>
<reference evidence="1" key="1">
    <citation type="submission" date="2014-12" db="EMBL/GenBank/DDBJ databases">
        <title>Insight into the proteome of Arion vulgaris.</title>
        <authorList>
            <person name="Aradska J."/>
            <person name="Bulat T."/>
            <person name="Smidak R."/>
            <person name="Sarate P."/>
            <person name="Gangsoo J."/>
            <person name="Sialana F."/>
            <person name="Bilban M."/>
            <person name="Lubec G."/>
        </authorList>
    </citation>
    <scope>NUCLEOTIDE SEQUENCE</scope>
    <source>
        <tissue evidence="1">Skin</tissue>
    </source>
</reference>
<evidence type="ECO:0000313" key="1">
    <source>
        <dbReference type="EMBL" id="CEK48227.1"/>
    </source>
</evidence>
<organism evidence="1">
    <name type="scientific">Arion vulgaris</name>
    <dbReference type="NCBI Taxonomy" id="1028688"/>
    <lineage>
        <taxon>Eukaryota</taxon>
        <taxon>Metazoa</taxon>
        <taxon>Spiralia</taxon>
        <taxon>Lophotrochozoa</taxon>
        <taxon>Mollusca</taxon>
        <taxon>Gastropoda</taxon>
        <taxon>Heterobranchia</taxon>
        <taxon>Euthyneura</taxon>
        <taxon>Panpulmonata</taxon>
        <taxon>Eupulmonata</taxon>
        <taxon>Stylommatophora</taxon>
        <taxon>Helicina</taxon>
        <taxon>Arionoidea</taxon>
        <taxon>Arionidae</taxon>
        <taxon>Arion</taxon>
    </lineage>
</organism>
<proteinExistence type="predicted"/>
<feature type="non-terminal residue" evidence="1">
    <location>
        <position position="104"/>
    </location>
</feature>
<sequence length="104" mass="11675">KTTETKFSEMPAAVNFGGVNLGQCQKLKFPFIPDNDCKVKVLLNQEGSAYKLLREDGAFVDCLKLSVVKNNKYAVWLHFSPTEVVGYVAELKVQVLHANRYIIP</sequence>
<name>A0A0B6XVY2_9EUPU</name>
<dbReference type="EMBL" id="HACG01001362">
    <property type="protein sequence ID" value="CEK48227.1"/>
    <property type="molecule type" value="Transcribed_RNA"/>
</dbReference>
<dbReference type="AlphaFoldDB" id="A0A0B6XVY2"/>
<gene>
    <name evidence="1" type="primary">ORF3427</name>
</gene>
<accession>A0A0B6XVY2</accession>